<dbReference type="Proteomes" id="UP000076532">
    <property type="component" value="Unassembled WGS sequence"/>
</dbReference>
<keyword evidence="2" id="KW-1185">Reference proteome</keyword>
<accession>A0A166DGH5</accession>
<reference evidence="1 2" key="1">
    <citation type="journal article" date="2016" name="Mol. Biol. Evol.">
        <title>Comparative Genomics of Early-Diverging Mushroom-Forming Fungi Provides Insights into the Origins of Lignocellulose Decay Capabilities.</title>
        <authorList>
            <person name="Nagy L.G."/>
            <person name="Riley R."/>
            <person name="Tritt A."/>
            <person name="Adam C."/>
            <person name="Daum C."/>
            <person name="Floudas D."/>
            <person name="Sun H."/>
            <person name="Yadav J.S."/>
            <person name="Pangilinan J."/>
            <person name="Larsson K.H."/>
            <person name="Matsuura K."/>
            <person name="Barry K."/>
            <person name="Labutti K."/>
            <person name="Kuo R."/>
            <person name="Ohm R.A."/>
            <person name="Bhattacharya S.S."/>
            <person name="Shirouzu T."/>
            <person name="Yoshinaga Y."/>
            <person name="Martin F.M."/>
            <person name="Grigoriev I.V."/>
            <person name="Hibbett D.S."/>
        </authorList>
    </citation>
    <scope>NUCLEOTIDE SEQUENCE [LARGE SCALE GENOMIC DNA]</scope>
    <source>
        <strain evidence="1 2">CBS 109695</strain>
    </source>
</reference>
<organism evidence="1 2">
    <name type="scientific">Athelia psychrophila</name>
    <dbReference type="NCBI Taxonomy" id="1759441"/>
    <lineage>
        <taxon>Eukaryota</taxon>
        <taxon>Fungi</taxon>
        <taxon>Dikarya</taxon>
        <taxon>Basidiomycota</taxon>
        <taxon>Agaricomycotina</taxon>
        <taxon>Agaricomycetes</taxon>
        <taxon>Agaricomycetidae</taxon>
        <taxon>Atheliales</taxon>
        <taxon>Atheliaceae</taxon>
        <taxon>Athelia</taxon>
    </lineage>
</organism>
<sequence>MNLEDSQASILMSNSIHILLDLDLNCNTTTPRSYILNGMRTATITRKIGDTVVPAISYDAMGIAADHAKPQPDEERFKGWQILARPTALPLAAGQASLAWLLAQGDHIIPIPGTTKIKYLEENISAANVKLAP</sequence>
<dbReference type="InterPro" id="IPR036812">
    <property type="entry name" value="NAD(P)_OxRdtase_dom_sf"/>
</dbReference>
<dbReference type="OrthoDB" id="37537at2759"/>
<gene>
    <name evidence="1" type="ORF">FIBSPDRAFT_959502</name>
</gene>
<proteinExistence type="predicted"/>
<evidence type="ECO:0000313" key="2">
    <source>
        <dbReference type="Proteomes" id="UP000076532"/>
    </source>
</evidence>
<evidence type="ECO:0000313" key="1">
    <source>
        <dbReference type="EMBL" id="KZP14683.1"/>
    </source>
</evidence>
<dbReference type="Gene3D" id="3.20.20.100">
    <property type="entry name" value="NADP-dependent oxidoreductase domain"/>
    <property type="match status" value="1"/>
</dbReference>
<dbReference type="AlphaFoldDB" id="A0A166DGH5"/>
<protein>
    <submittedName>
        <fullName evidence="1">Uncharacterized protein</fullName>
    </submittedName>
</protein>
<dbReference type="SUPFAM" id="SSF51430">
    <property type="entry name" value="NAD(P)-linked oxidoreductase"/>
    <property type="match status" value="1"/>
</dbReference>
<dbReference type="STRING" id="436010.A0A166DGH5"/>
<dbReference type="EMBL" id="KV417614">
    <property type="protein sequence ID" value="KZP14683.1"/>
    <property type="molecule type" value="Genomic_DNA"/>
</dbReference>
<name>A0A166DGH5_9AGAM</name>